<evidence type="ECO:0000313" key="2">
    <source>
        <dbReference type="EMBL" id="SIT51380.1"/>
    </source>
</evidence>
<proteinExistence type="predicted"/>
<keyword evidence="1" id="KW-0472">Membrane</keyword>
<keyword evidence="3" id="KW-1185">Reference proteome</keyword>
<evidence type="ECO:0000313" key="3">
    <source>
        <dbReference type="Proteomes" id="UP000195569"/>
    </source>
</evidence>
<dbReference type="Proteomes" id="UP000195569">
    <property type="component" value="Unassembled WGS sequence"/>
</dbReference>
<accession>A0A1N7SVE3</accession>
<name>A0A1N7SVE3_9BURK</name>
<dbReference type="RefSeq" id="WP_160111854.1">
    <property type="nucleotide sequence ID" value="NZ_CYGY02000119.1"/>
</dbReference>
<dbReference type="AlphaFoldDB" id="A0A1N7SVE3"/>
<keyword evidence="1" id="KW-0812">Transmembrane</keyword>
<comment type="caution">
    <text evidence="2">The sequence shown here is derived from an EMBL/GenBank/DDBJ whole genome shotgun (WGS) entry which is preliminary data.</text>
</comment>
<keyword evidence="1" id="KW-1133">Transmembrane helix</keyword>
<reference evidence="2" key="1">
    <citation type="submission" date="2016-12" db="EMBL/GenBank/DDBJ databases">
        <authorList>
            <person name="Moulin L."/>
        </authorList>
    </citation>
    <scope>NUCLEOTIDE SEQUENCE [LARGE SCALE GENOMIC DNA]</scope>
    <source>
        <strain evidence="2">STM 7183</strain>
    </source>
</reference>
<evidence type="ECO:0000256" key="1">
    <source>
        <dbReference type="SAM" id="Phobius"/>
    </source>
</evidence>
<feature type="transmembrane region" description="Helical" evidence="1">
    <location>
        <begin position="58"/>
        <end position="81"/>
    </location>
</feature>
<organism evidence="2 3">
    <name type="scientific">Paraburkholderia piptadeniae</name>
    <dbReference type="NCBI Taxonomy" id="1701573"/>
    <lineage>
        <taxon>Bacteria</taxon>
        <taxon>Pseudomonadati</taxon>
        <taxon>Pseudomonadota</taxon>
        <taxon>Betaproteobacteria</taxon>
        <taxon>Burkholderiales</taxon>
        <taxon>Burkholderiaceae</taxon>
        <taxon>Paraburkholderia</taxon>
    </lineage>
</organism>
<dbReference type="EMBL" id="CYGY02000119">
    <property type="protein sequence ID" value="SIT51380.1"/>
    <property type="molecule type" value="Genomic_DNA"/>
</dbReference>
<gene>
    <name evidence="2" type="ORF">BN2476_1190008</name>
</gene>
<protein>
    <submittedName>
        <fullName evidence="2">Diguanylate cyclase (GGDEF) domain-containing protein</fullName>
    </submittedName>
</protein>
<sequence length="105" mass="11611">MVVLVPAAWFIIGIVSGFPLVNAQRASVFHLTAVMFVAASAVEIWVDRHSEHLPERRPLAACLLVSALIYAVRLVCIVLDIPSAFDFATAFFFRFSSTSGLRCWL</sequence>
<feature type="transmembrane region" description="Helical" evidence="1">
    <location>
        <begin position="27"/>
        <end position="46"/>
    </location>
</feature>